<dbReference type="Proteomes" id="UP001311799">
    <property type="component" value="Unassembled WGS sequence"/>
</dbReference>
<evidence type="ECO:0000256" key="3">
    <source>
        <dbReference type="ARBA" id="ARBA00022729"/>
    </source>
</evidence>
<protein>
    <recommendedName>
        <fullName evidence="8">TSP1 domain-containing protein</fullName>
    </recommendedName>
</protein>
<comment type="caution">
    <text evidence="6">The sequence shown here is derived from an EMBL/GenBank/DDBJ whole genome shotgun (WGS) entry which is preliminary data.</text>
</comment>
<proteinExistence type="predicted"/>
<name>A0AAV9XTS9_9CRYT</name>
<accession>A0AAV9XTS9</accession>
<comment type="subcellular location">
    <subcellularLocation>
        <location evidence="1">Secreted</location>
    </subcellularLocation>
</comment>
<dbReference type="AlphaFoldDB" id="A0AAV9XTS9"/>
<evidence type="ECO:0000256" key="1">
    <source>
        <dbReference type="ARBA" id="ARBA00004613"/>
    </source>
</evidence>
<evidence type="ECO:0000313" key="7">
    <source>
        <dbReference type="Proteomes" id="UP001311799"/>
    </source>
</evidence>
<evidence type="ECO:0000256" key="5">
    <source>
        <dbReference type="ARBA" id="ARBA00023157"/>
    </source>
</evidence>
<dbReference type="EMBL" id="JAWDEY010000035">
    <property type="protein sequence ID" value="KAK6588165.1"/>
    <property type="molecule type" value="Genomic_DNA"/>
</dbReference>
<dbReference type="SMART" id="SM00209">
    <property type="entry name" value="TSP1"/>
    <property type="match status" value="3"/>
</dbReference>
<keyword evidence="3" id="KW-0732">Signal</keyword>
<dbReference type="PROSITE" id="PS50092">
    <property type="entry name" value="TSP1"/>
    <property type="match status" value="2"/>
</dbReference>
<dbReference type="Pfam" id="PF00090">
    <property type="entry name" value="TSP_1"/>
    <property type="match status" value="1"/>
</dbReference>
<evidence type="ECO:0000256" key="2">
    <source>
        <dbReference type="ARBA" id="ARBA00022525"/>
    </source>
</evidence>
<dbReference type="Gene3D" id="2.20.100.10">
    <property type="entry name" value="Thrombospondin type-1 (TSP1) repeat"/>
    <property type="match status" value="2"/>
</dbReference>
<reference evidence="6 7" key="1">
    <citation type="submission" date="2023-10" db="EMBL/GenBank/DDBJ databases">
        <title>Comparative genomics analysis reveals potential genetic determinants of host preference in Cryptosporidium xiaoi.</title>
        <authorList>
            <person name="Xiao L."/>
            <person name="Li J."/>
        </authorList>
    </citation>
    <scope>NUCLEOTIDE SEQUENCE [LARGE SCALE GENOMIC DNA]</scope>
    <source>
        <strain evidence="6 7">52996</strain>
    </source>
</reference>
<evidence type="ECO:0000256" key="4">
    <source>
        <dbReference type="ARBA" id="ARBA00022737"/>
    </source>
</evidence>
<dbReference type="PANTHER" id="PTHR22906">
    <property type="entry name" value="PROPERDIN"/>
    <property type="match status" value="1"/>
</dbReference>
<evidence type="ECO:0000313" key="6">
    <source>
        <dbReference type="EMBL" id="KAK6588165.1"/>
    </source>
</evidence>
<dbReference type="SUPFAM" id="SSF82895">
    <property type="entry name" value="TSP-1 type 1 repeat"/>
    <property type="match status" value="1"/>
</dbReference>
<dbReference type="InterPro" id="IPR052065">
    <property type="entry name" value="Compl_asym_regulator"/>
</dbReference>
<evidence type="ECO:0008006" key="8">
    <source>
        <dbReference type="Google" id="ProtNLM"/>
    </source>
</evidence>
<organism evidence="6 7">
    <name type="scientific">Cryptosporidium xiaoi</name>
    <dbReference type="NCBI Taxonomy" id="659607"/>
    <lineage>
        <taxon>Eukaryota</taxon>
        <taxon>Sar</taxon>
        <taxon>Alveolata</taxon>
        <taxon>Apicomplexa</taxon>
        <taxon>Conoidasida</taxon>
        <taxon>Coccidia</taxon>
        <taxon>Eucoccidiorida</taxon>
        <taxon>Eimeriorina</taxon>
        <taxon>Cryptosporidiidae</taxon>
        <taxon>Cryptosporidium</taxon>
    </lineage>
</organism>
<dbReference type="InterPro" id="IPR036383">
    <property type="entry name" value="TSP1_rpt_sf"/>
</dbReference>
<gene>
    <name evidence="6" type="ORF">RS030_7984</name>
</gene>
<keyword evidence="7" id="KW-1185">Reference proteome</keyword>
<sequence>MVKLFVRNRYNIIVTFKLIFLLYVTINNRACANKVDLDKIIVSEDGGKNKKTVKNVSNVTLNNSYPVILNRNETIDRDGFHIYINQSIYGEFVVGSNGDILNGSSNFYTTIRKINSTIHENFTSNTSEKETNNLINNVNSNSEGNNLFLESNPNSTTIETDRNIHPTIGSSSMKGNGNDNVNVISVSFSTIYDDLLSDPDLKDNVEYTIFNTSDNEKRKLIESQLKKSDATNMVLSINDISSYGFVSWIRPVSSDSSELTFQSASGIMGKENISFLKSLFPRRNFTNDELDIIILSESSQEVRPYGYRGSPIILTQYIESIVLNRDEENEADIIAIMETIETLNQTSSINNNTDNHGAIKLKEEGTFESNEADDESHEYKYWLNSFLLHDEPDILSINCDFYTEWSNWSSCTNDCGWGIQTRGRRINANKAFKKTYISIEEQLKKLNMCKVQIQTQGCSSKAGCCEYTRPKEDSWVDCSATYEKPGFEEQLVELISNRKGKLSDETCIKEKKIKRKCIKFNKDDNFCATTEWSEWSTCENGNGNYVQKRERKFISNNCTETQTSLHEDRICDYLPIISSSPTLNELDNSEGLSTMFEEQNYKGDFLRIEECLFVLSEAKYSESTGSCKCPSGMKLCSADTIENYKSSWKHHAEEICSGIQVGFTSVKGKLLQAIGNRTYNCELKDWDKYTEKKDDLDCVNTFVLCKLENNCIVSPWSEWSGCSSPCIYQSLSRVNNISSFRQRTRNVISGSCSEHLLLEKEECSNLKECPQMYFSLNISKKPKEVISEIFKEENKETLISALNFVKEHGNIEHSPSSVARTIFNEVKNIIINNTVYLLRLNLNETVIGADGKYHGSNFVDSLLSNFNFDDKDLVADIISNLFINREVSEELYNNLTLKDKSIIGSDYPETAEFIGGLFSSLRNTTESNDNLNILKWSSHASNISSSINSTDLDFITNGNSSGATSENLDTELLIGEGNLGSEFNTDKVKSKLFNRINNISSYLHSKYKSKLNNIYEGDLTDNSREADIVRKESISESGDFTKILNGTVLISLIEYSIISHSSCKPMEVVQDNLQQTEFGTNCKCPSGYILCSSIDYLFGNKTTFTSDKDVVNIGNNVGVFSDNFVLNEGDMYHVIYETDKEKYCSTPGANVMCSSESELIKSFENHDVFNLYSEHFHFEGESSED</sequence>
<keyword evidence="2" id="KW-0964">Secreted</keyword>
<keyword evidence="5" id="KW-1015">Disulfide bond</keyword>
<keyword evidence="4" id="KW-0677">Repeat</keyword>
<dbReference type="InterPro" id="IPR000884">
    <property type="entry name" value="TSP1_rpt"/>
</dbReference>
<dbReference type="PANTHER" id="PTHR22906:SF43">
    <property type="entry name" value="PROPERDIN"/>
    <property type="match status" value="1"/>
</dbReference>